<dbReference type="InterPro" id="IPR001610">
    <property type="entry name" value="PAC"/>
</dbReference>
<organism evidence="4 5">
    <name type="scientific">Pseudoalteromonas fuliginea</name>
    <dbReference type="NCBI Taxonomy" id="1872678"/>
    <lineage>
        <taxon>Bacteria</taxon>
        <taxon>Pseudomonadati</taxon>
        <taxon>Pseudomonadota</taxon>
        <taxon>Gammaproteobacteria</taxon>
        <taxon>Alteromonadales</taxon>
        <taxon>Pseudoalteromonadaceae</taxon>
        <taxon>Pseudoalteromonas</taxon>
    </lineage>
</organism>
<accession>A0AB73BLP8</accession>
<dbReference type="InterPro" id="IPR015943">
    <property type="entry name" value="WD40/YVTN_repeat-like_dom_sf"/>
</dbReference>
<dbReference type="InterPro" id="IPR011110">
    <property type="entry name" value="Reg_prop"/>
</dbReference>
<dbReference type="InterPro" id="IPR035919">
    <property type="entry name" value="EAL_sf"/>
</dbReference>
<dbReference type="SUPFAM" id="SSF55073">
    <property type="entry name" value="Nucleotide cyclase"/>
    <property type="match status" value="1"/>
</dbReference>
<dbReference type="PROSITE" id="PS50887">
    <property type="entry name" value="GGDEF"/>
    <property type="match status" value="1"/>
</dbReference>
<gene>
    <name evidence="4" type="ORF">EU508_01110</name>
</gene>
<dbReference type="InterPro" id="IPR013655">
    <property type="entry name" value="PAS_fold_3"/>
</dbReference>
<dbReference type="NCBIfam" id="TIGR00254">
    <property type="entry name" value="GGDEF"/>
    <property type="match status" value="1"/>
</dbReference>
<evidence type="ECO:0000259" key="2">
    <source>
        <dbReference type="PROSITE" id="PS50883"/>
    </source>
</evidence>
<evidence type="ECO:0000313" key="4">
    <source>
        <dbReference type="EMBL" id="KAA1164752.1"/>
    </source>
</evidence>
<dbReference type="PANTHER" id="PTHR44757">
    <property type="entry name" value="DIGUANYLATE CYCLASE DGCP"/>
    <property type="match status" value="1"/>
</dbReference>
<feature type="signal peptide" evidence="1">
    <location>
        <begin position="1"/>
        <end position="23"/>
    </location>
</feature>
<dbReference type="InterPro" id="IPR029787">
    <property type="entry name" value="Nucleotide_cyclase"/>
</dbReference>
<dbReference type="Gene3D" id="3.30.70.270">
    <property type="match status" value="1"/>
</dbReference>
<dbReference type="Proteomes" id="UP000324162">
    <property type="component" value="Unassembled WGS sequence"/>
</dbReference>
<dbReference type="SMART" id="SM00086">
    <property type="entry name" value="PAC"/>
    <property type="match status" value="2"/>
</dbReference>
<dbReference type="EMBL" id="SEUK01000034">
    <property type="protein sequence ID" value="KAA1164752.1"/>
    <property type="molecule type" value="Genomic_DNA"/>
</dbReference>
<dbReference type="Gene3D" id="3.20.20.450">
    <property type="entry name" value="EAL domain"/>
    <property type="match status" value="1"/>
</dbReference>
<dbReference type="CDD" id="cd01949">
    <property type="entry name" value="GGDEF"/>
    <property type="match status" value="1"/>
</dbReference>
<dbReference type="Pfam" id="PF00990">
    <property type="entry name" value="GGDEF"/>
    <property type="match status" value="1"/>
</dbReference>
<dbReference type="InterPro" id="IPR052155">
    <property type="entry name" value="Biofilm_reg_signaling"/>
</dbReference>
<dbReference type="InterPro" id="IPR035965">
    <property type="entry name" value="PAS-like_dom_sf"/>
</dbReference>
<keyword evidence="1" id="KW-0732">Signal</keyword>
<protein>
    <submittedName>
        <fullName evidence="4">EAL domain-containing protein</fullName>
    </submittedName>
</protein>
<dbReference type="SMART" id="SM00052">
    <property type="entry name" value="EAL"/>
    <property type="match status" value="1"/>
</dbReference>
<dbReference type="PROSITE" id="PS50883">
    <property type="entry name" value="EAL"/>
    <property type="match status" value="1"/>
</dbReference>
<dbReference type="SMART" id="SM00267">
    <property type="entry name" value="GGDEF"/>
    <property type="match status" value="1"/>
</dbReference>
<dbReference type="Pfam" id="PF08447">
    <property type="entry name" value="PAS_3"/>
    <property type="match status" value="1"/>
</dbReference>
<dbReference type="RefSeq" id="WP_149613350.1">
    <property type="nucleotide sequence ID" value="NZ_SEUK01000034.1"/>
</dbReference>
<dbReference type="SUPFAM" id="SSF63829">
    <property type="entry name" value="Calcium-dependent phosphotriesterase"/>
    <property type="match status" value="1"/>
</dbReference>
<dbReference type="InterPro" id="IPR000160">
    <property type="entry name" value="GGDEF_dom"/>
</dbReference>
<dbReference type="Gene3D" id="2.60.40.10">
    <property type="entry name" value="Immunoglobulins"/>
    <property type="match status" value="1"/>
</dbReference>
<dbReference type="InterPro" id="IPR011047">
    <property type="entry name" value="Quinoprotein_ADH-like_sf"/>
</dbReference>
<feature type="domain" description="GGDEF" evidence="3">
    <location>
        <begin position="1104"/>
        <end position="1237"/>
    </location>
</feature>
<evidence type="ECO:0000256" key="1">
    <source>
        <dbReference type="SAM" id="SignalP"/>
    </source>
</evidence>
<dbReference type="CDD" id="cd01948">
    <property type="entry name" value="EAL"/>
    <property type="match status" value="1"/>
</dbReference>
<dbReference type="SUPFAM" id="SSF141868">
    <property type="entry name" value="EAL domain-like"/>
    <property type="match status" value="1"/>
</dbReference>
<dbReference type="Gene3D" id="3.30.450.20">
    <property type="entry name" value="PAS domain"/>
    <property type="match status" value="2"/>
</dbReference>
<name>A0AB73BLP8_9GAMM</name>
<evidence type="ECO:0000313" key="5">
    <source>
        <dbReference type="Proteomes" id="UP000324162"/>
    </source>
</evidence>
<feature type="chain" id="PRO_5044494394" evidence="1">
    <location>
        <begin position="24"/>
        <end position="1503"/>
    </location>
</feature>
<dbReference type="InterPro" id="IPR043128">
    <property type="entry name" value="Rev_trsase/Diguanyl_cyclase"/>
</dbReference>
<reference evidence="4 5" key="1">
    <citation type="submission" date="2019-01" db="EMBL/GenBank/DDBJ databases">
        <title>Genome sequences of marine Pseudoalteromonas species.</title>
        <authorList>
            <person name="Boraston A.B."/>
            <person name="Hehemann J.-H."/>
            <person name="Vickers C.J."/>
            <person name="Salama-Alber O."/>
            <person name="Abe K."/>
            <person name="Hettle A.J."/>
        </authorList>
    </citation>
    <scope>NUCLEOTIDE SEQUENCE [LARGE SCALE GENOMIC DNA]</scope>
    <source>
        <strain evidence="4 5">PS42</strain>
    </source>
</reference>
<dbReference type="InterPro" id="IPR001633">
    <property type="entry name" value="EAL_dom"/>
</dbReference>
<dbReference type="InterPro" id="IPR013783">
    <property type="entry name" value="Ig-like_fold"/>
</dbReference>
<feature type="domain" description="EAL" evidence="2">
    <location>
        <begin position="1246"/>
        <end position="1498"/>
    </location>
</feature>
<dbReference type="SUPFAM" id="SSF50998">
    <property type="entry name" value="Quinoprotein alcohol dehydrogenase-like"/>
    <property type="match status" value="1"/>
</dbReference>
<sequence length="1503" mass="171603">MYWSKFFFLTITVCFLCIGSVSASQNYAQQLQRISTDEGLSQSYALQSIQDDIGYIWIATAQGLNRYDGYQIKTFDGGFDLDQDYINKLFKTQDGQIIVSTDVSGAYMINPLTLKTEKIYSGQLDKKQTDFSPISSITQLENTFYFAINEKIFSFNNDQKKLDLKIALKNKNYYIRALKIYDNILYVGTDNGLFTYNLKTQSLAPLTIHQPKKTTVDNNDIKFLTIDDDLGLLIGTVEGMYRIAFNTTKQIDPTQITTLIADYNIWDYANTVYGEFIATESGLFQYHRDTTQLEFILSFDKSKFNITENTINNLMLDRSGVLWLASRTQGVLTWATQTRRFKQITLPKNNTINKIYQDKNNILWLGTNDGLTRYNLTTKDSKTYLQSTDSKAVYGEYSVYDIFPSQLDDKYLWLVRFNGLDLFDKSTGKIIEKRNQKKSGVNGENLYGFSPFSSDVFTYMSSENFYIYSGKTGESRVINGLKDKVNPLKAYTFHQPLKSHPKELLLSTAKRLYRYNEKTQKLTIIFQSNSTKDNVLHTVENIYLDEAHDTLWLATTQEGLIGVNPSTYQRKHYIGLKNTLSTDSIYSLLADDHNGFLWVSSNNGLYQLNLDTLNTNTYTIEDGLSTNEFEPISAVRLQDNQLAFGSNSGLQVFDPSDFITTSSKSSLEITDIDLFSKSLNYYPNEYTNKPLMLSHKDMGLMISFSNFDYQNKDKVRYKVTLSGPTSLTYDDLKVNKVFFTKLQPGDYSLTVSAYTRDGINISIPKTLNFNVAYAPWQSPIAYTAYLFGIIIILSLLFWQYRSRQIVIGEAHRATIDSQKQTELALKNNKSGVWNYYFKDNSVNTQRGKELGYLDLPKRIQLDDFLALIHPDDRRRIEGQLLSYAQQNDTLSLQNNWQATYRLRHKTGHWLWYQDLGQIVYKPQSSEPLYISGIYTNITEQRANEQQAAILGQVFSQITDWLLILDDQLMPFSANNSFINTFSNKKSIAELNPKLFIKAIGKAKCKEYSAILKALKPTQNWRTDAYINTAINNEHPIHISVTAVAKGTNDVSYYVVVISDLTEQKNAENELRYLANFDPLTRLPNRSLMHQKIEKAINHADKSNKQCALLFIDLDKFKPVNDSFGHAVGDKLLCNITQRVTNILSNKATLGRQSGDEFLVLIKHVDSLKSLTETVKKISRELASKVIIEDFSINISASIGVALYPFDAINADLLIRNADVAMMHAKQAGRNGFKFFSEEMNEEIKQKLILENDLKDAVKDNRFFNHYQPIVDIKTKTINGVELLMRWDNKGQLVSPALFIPIAEETGLIEKLTEQAMKRALIELAPILSNNPLFYISLNLSPKHILKANITERLLYILEKSQISPRQIRLEITESILLEDKFKAAKQLQNLKAAGFKLLLDDFGTGYSSLTYLSQFPIDVIKIDQSFVNSIGIDKDDESIIKTIYSLAENLELYCIAEGVETQEQMIFLANIGCHVLQGYYFAKPMSAKELRKNSCFEEILGLI</sequence>
<dbReference type="Pfam" id="PF07494">
    <property type="entry name" value="Reg_prop"/>
    <property type="match status" value="1"/>
</dbReference>
<dbReference type="Pfam" id="PF00563">
    <property type="entry name" value="EAL"/>
    <property type="match status" value="1"/>
</dbReference>
<evidence type="ECO:0000259" key="3">
    <source>
        <dbReference type="PROSITE" id="PS50887"/>
    </source>
</evidence>
<dbReference type="Gene3D" id="2.130.10.10">
    <property type="entry name" value="YVTN repeat-like/Quinoprotein amine dehydrogenase"/>
    <property type="match status" value="2"/>
</dbReference>
<dbReference type="PANTHER" id="PTHR44757:SF2">
    <property type="entry name" value="BIOFILM ARCHITECTURE MAINTENANCE PROTEIN MBAA"/>
    <property type="match status" value="1"/>
</dbReference>
<comment type="caution">
    <text evidence="4">The sequence shown here is derived from an EMBL/GenBank/DDBJ whole genome shotgun (WGS) entry which is preliminary data.</text>
</comment>
<dbReference type="SUPFAM" id="SSF55785">
    <property type="entry name" value="PYP-like sensor domain (PAS domain)"/>
    <property type="match status" value="2"/>
</dbReference>
<proteinExistence type="predicted"/>